<accession>A0ABZ0S3G4</accession>
<evidence type="ECO:0000313" key="3">
    <source>
        <dbReference type="Proteomes" id="UP001432180"/>
    </source>
</evidence>
<dbReference type="EMBL" id="CP121472">
    <property type="protein sequence ID" value="WPL15680.1"/>
    <property type="molecule type" value="Genomic_DNA"/>
</dbReference>
<keyword evidence="1" id="KW-0175">Coiled coil</keyword>
<reference evidence="2 3" key="1">
    <citation type="journal article" date="2023" name="Microorganisms">
        <title>Thiorhodovibrio frisius and Trv. litoralis spp. nov., Two Novel Members from a Clade of Fastidious Purple Sulfur Bacteria That Exhibit Unique Red-Shifted Light-Harvesting Capabilities.</title>
        <authorList>
            <person name="Methner A."/>
            <person name="Kuzyk S.B."/>
            <person name="Petersen J."/>
            <person name="Bauer S."/>
            <person name="Brinkmann H."/>
            <person name="Sichau K."/>
            <person name="Wanner G."/>
            <person name="Wolf J."/>
            <person name="Neumann-Schaal M."/>
            <person name="Henke P."/>
            <person name="Tank M."/>
            <person name="Sproer C."/>
            <person name="Bunk B."/>
            <person name="Overmann J."/>
        </authorList>
    </citation>
    <scope>NUCLEOTIDE SEQUENCE [LARGE SCALE GENOMIC DNA]</scope>
    <source>
        <strain evidence="2 3">DSM 6702</strain>
    </source>
</reference>
<name>A0ABZ0S3G4_9GAMM</name>
<sequence>MVETAALNAEVTASYCRRRGLYPEQLAAWREDCEQAWRLAQLARQSEATELKQQRLRIRDLERELQRKNLALAETAALLTLSKKAQAIWGDVA</sequence>
<feature type="coiled-coil region" evidence="1">
    <location>
        <begin position="44"/>
        <end position="78"/>
    </location>
</feature>
<evidence type="ECO:0000256" key="1">
    <source>
        <dbReference type="SAM" id="Coils"/>
    </source>
</evidence>
<proteinExistence type="predicted"/>
<keyword evidence="3" id="KW-1185">Reference proteome</keyword>
<protein>
    <recommendedName>
        <fullName evidence="4">Transposase</fullName>
    </recommendedName>
</protein>
<evidence type="ECO:0000313" key="2">
    <source>
        <dbReference type="EMBL" id="WPL15680.1"/>
    </source>
</evidence>
<dbReference type="Proteomes" id="UP001432180">
    <property type="component" value="Chromosome"/>
</dbReference>
<gene>
    <name evidence="2" type="ORF">Thiowin_00589</name>
</gene>
<evidence type="ECO:0008006" key="4">
    <source>
        <dbReference type="Google" id="ProtNLM"/>
    </source>
</evidence>
<organism evidence="2 3">
    <name type="scientific">Thiorhodovibrio winogradskyi</name>
    <dbReference type="NCBI Taxonomy" id="77007"/>
    <lineage>
        <taxon>Bacteria</taxon>
        <taxon>Pseudomonadati</taxon>
        <taxon>Pseudomonadota</taxon>
        <taxon>Gammaproteobacteria</taxon>
        <taxon>Chromatiales</taxon>
        <taxon>Chromatiaceae</taxon>
        <taxon>Thiorhodovibrio</taxon>
    </lineage>
</organism>